<comment type="caution">
    <text evidence="5">The sequence shown here is derived from an EMBL/GenBank/DDBJ whole genome shotgun (WGS) entry which is preliminary data.</text>
</comment>
<proteinExistence type="predicted"/>
<protein>
    <submittedName>
        <fullName evidence="5">AraC family transcriptional regulator</fullName>
    </submittedName>
</protein>
<dbReference type="PANTHER" id="PTHR46796:SF14">
    <property type="entry name" value="TRANSCRIPTIONAL REGULATORY PROTEIN"/>
    <property type="match status" value="1"/>
</dbReference>
<sequence>MDLGSHGAGSPRPGKVDTFGCQLGKLEDDRQIIGGNLAYYRKSSISAAPGQVTTPASDRGYLIGISLKTGHRRRIFSEHHSTLYEFSQNSIYLRNFADSYKADLSGAFGFILMELSKGDLEMLADGADASGVSELSQVVAEHDPILGGMTQALFSFADTQPHPSPLFVEQISSAIGLHLITRYGNGRIRRTDKREALSGTAATQAKDMMLSRLDGDISLDDVAARCHLSRVAFIRAFRETTGTTPSEWLAEQRLIKACDLLRSSSLSLIEISVACGFADLTHFMRVFTAAKGTSPAAWRRATRS</sequence>
<gene>
    <name evidence="5" type="ORF">NBH21_19735</name>
</gene>
<evidence type="ECO:0000256" key="2">
    <source>
        <dbReference type="ARBA" id="ARBA00023125"/>
    </source>
</evidence>
<dbReference type="PANTHER" id="PTHR46796">
    <property type="entry name" value="HTH-TYPE TRANSCRIPTIONAL ACTIVATOR RHAS-RELATED"/>
    <property type="match status" value="1"/>
</dbReference>
<dbReference type="GO" id="GO:0043565">
    <property type="term" value="F:sequence-specific DNA binding"/>
    <property type="evidence" value="ECO:0007669"/>
    <property type="project" value="InterPro"/>
</dbReference>
<accession>A0AAJ1F6K3</accession>
<reference evidence="5" key="1">
    <citation type="submission" date="2022-06" db="EMBL/GenBank/DDBJ databases">
        <authorList>
            <person name="Sun Q."/>
        </authorList>
    </citation>
    <scope>NUCLEOTIDE SEQUENCE</scope>
    <source>
        <strain evidence="5">S101</strain>
    </source>
</reference>
<dbReference type="PROSITE" id="PS01124">
    <property type="entry name" value="HTH_ARAC_FAMILY_2"/>
    <property type="match status" value="1"/>
</dbReference>
<dbReference type="Gene3D" id="1.10.10.60">
    <property type="entry name" value="Homeodomain-like"/>
    <property type="match status" value="2"/>
</dbReference>
<dbReference type="GO" id="GO:0003700">
    <property type="term" value="F:DNA-binding transcription factor activity"/>
    <property type="evidence" value="ECO:0007669"/>
    <property type="project" value="InterPro"/>
</dbReference>
<organism evidence="5 6">
    <name type="scientific">Ciceribacter sichuanensis</name>
    <dbReference type="NCBI Taxonomy" id="2949647"/>
    <lineage>
        <taxon>Bacteria</taxon>
        <taxon>Pseudomonadati</taxon>
        <taxon>Pseudomonadota</taxon>
        <taxon>Alphaproteobacteria</taxon>
        <taxon>Hyphomicrobiales</taxon>
        <taxon>Rhizobiaceae</taxon>
        <taxon>Ciceribacter</taxon>
    </lineage>
</organism>
<evidence type="ECO:0000256" key="1">
    <source>
        <dbReference type="ARBA" id="ARBA00023015"/>
    </source>
</evidence>
<dbReference type="InterPro" id="IPR018060">
    <property type="entry name" value="HTH_AraC"/>
</dbReference>
<name>A0AAJ1F6K3_9HYPH</name>
<dbReference type="InterPro" id="IPR009057">
    <property type="entry name" value="Homeodomain-like_sf"/>
</dbReference>
<dbReference type="SMART" id="SM00342">
    <property type="entry name" value="HTH_ARAC"/>
    <property type="match status" value="1"/>
</dbReference>
<dbReference type="SUPFAM" id="SSF46689">
    <property type="entry name" value="Homeodomain-like"/>
    <property type="match status" value="2"/>
</dbReference>
<dbReference type="RefSeq" id="WP_250914386.1">
    <property type="nucleotide sequence ID" value="NZ_JAMXLX010000007.1"/>
</dbReference>
<evidence type="ECO:0000259" key="4">
    <source>
        <dbReference type="PROSITE" id="PS01124"/>
    </source>
</evidence>
<evidence type="ECO:0000256" key="3">
    <source>
        <dbReference type="ARBA" id="ARBA00023163"/>
    </source>
</evidence>
<keyword evidence="2" id="KW-0238">DNA-binding</keyword>
<keyword evidence="3" id="KW-0804">Transcription</keyword>
<keyword evidence="1" id="KW-0805">Transcription regulation</keyword>
<dbReference type="InterPro" id="IPR050204">
    <property type="entry name" value="AraC_XylS_family_regulators"/>
</dbReference>
<feature type="domain" description="HTH araC/xylS-type" evidence="4">
    <location>
        <begin position="203"/>
        <end position="301"/>
    </location>
</feature>
<evidence type="ECO:0000313" key="5">
    <source>
        <dbReference type="EMBL" id="MCO5959015.1"/>
    </source>
</evidence>
<dbReference type="InterPro" id="IPR018062">
    <property type="entry name" value="HTH_AraC-typ_CS"/>
</dbReference>
<dbReference type="AlphaFoldDB" id="A0AAJ1F6K3"/>
<dbReference type="PROSITE" id="PS00041">
    <property type="entry name" value="HTH_ARAC_FAMILY_1"/>
    <property type="match status" value="1"/>
</dbReference>
<dbReference type="EMBL" id="JAMXLX010000007">
    <property type="protein sequence ID" value="MCO5959015.1"/>
    <property type="molecule type" value="Genomic_DNA"/>
</dbReference>
<dbReference type="Proteomes" id="UP001155380">
    <property type="component" value="Unassembled WGS sequence"/>
</dbReference>
<dbReference type="Pfam" id="PF12833">
    <property type="entry name" value="HTH_18"/>
    <property type="match status" value="1"/>
</dbReference>
<evidence type="ECO:0000313" key="6">
    <source>
        <dbReference type="Proteomes" id="UP001155380"/>
    </source>
</evidence>